<evidence type="ECO:0000256" key="3">
    <source>
        <dbReference type="ARBA" id="ARBA00022692"/>
    </source>
</evidence>
<keyword evidence="3 6" id="KW-0812">Transmembrane</keyword>
<dbReference type="RefSeq" id="WP_058241334.1">
    <property type="nucleotide sequence ID" value="NZ_CYPW01000040.1"/>
</dbReference>
<dbReference type="InterPro" id="IPR000620">
    <property type="entry name" value="EamA_dom"/>
</dbReference>
<comment type="subcellular location">
    <subcellularLocation>
        <location evidence="1">Membrane</location>
        <topology evidence="1">Multi-pass membrane protein</topology>
    </subcellularLocation>
</comment>
<evidence type="ECO:0000256" key="6">
    <source>
        <dbReference type="SAM" id="Phobius"/>
    </source>
</evidence>
<evidence type="ECO:0000256" key="1">
    <source>
        <dbReference type="ARBA" id="ARBA00004141"/>
    </source>
</evidence>
<dbReference type="OrthoDB" id="9812899at2"/>
<gene>
    <name evidence="8" type="ORF">SHM7688_03654</name>
</gene>
<feature type="transmembrane region" description="Helical" evidence="6">
    <location>
        <begin position="48"/>
        <end position="68"/>
    </location>
</feature>
<feature type="transmembrane region" description="Helical" evidence="6">
    <location>
        <begin position="214"/>
        <end position="236"/>
    </location>
</feature>
<keyword evidence="5 6" id="KW-0472">Membrane</keyword>
<dbReference type="PANTHER" id="PTHR22911">
    <property type="entry name" value="ACYL-MALONYL CONDENSING ENZYME-RELATED"/>
    <property type="match status" value="1"/>
</dbReference>
<sequence>MDNNAATSQNPPLAAGLTLLASAFVAGTTLLAKALGTGTLGPAMHPLQISHGRFLFAFLGFATAAMILRPTLQRPNWKLHIGRSSLGWGGVTLMFAAAAFIPLSDATAISFLNPVVGMLLAIPFLGEKIGPWRWGSAALAFTGAMVLTRPGAGALELGAILALCAACFLGGEVIFMKKLTGRERPFQILLINNALGLTIASAVVIFVWQTPTPAQWAGLAGIGLLMATAQTCFINAMRLADASFVAPFFYAALAFAALYDAIIFGVIPDRVSWIGTALILCAAAILVWREARHASK</sequence>
<evidence type="ECO:0000256" key="5">
    <source>
        <dbReference type="ARBA" id="ARBA00023136"/>
    </source>
</evidence>
<evidence type="ECO:0000256" key="4">
    <source>
        <dbReference type="ARBA" id="ARBA00022989"/>
    </source>
</evidence>
<name>A0A0P1EUA8_9RHOB</name>
<evidence type="ECO:0000313" key="9">
    <source>
        <dbReference type="Proteomes" id="UP000054823"/>
    </source>
</evidence>
<dbReference type="PANTHER" id="PTHR22911:SF6">
    <property type="entry name" value="SOLUTE CARRIER FAMILY 35 MEMBER G1"/>
    <property type="match status" value="1"/>
</dbReference>
<evidence type="ECO:0000259" key="7">
    <source>
        <dbReference type="Pfam" id="PF00892"/>
    </source>
</evidence>
<feature type="transmembrane region" description="Helical" evidence="6">
    <location>
        <begin position="248"/>
        <end position="267"/>
    </location>
</feature>
<proteinExistence type="inferred from homology"/>
<feature type="transmembrane region" description="Helical" evidence="6">
    <location>
        <begin position="157"/>
        <end position="176"/>
    </location>
</feature>
<dbReference type="Pfam" id="PF00892">
    <property type="entry name" value="EamA"/>
    <property type="match status" value="2"/>
</dbReference>
<keyword evidence="4 6" id="KW-1133">Transmembrane helix</keyword>
<feature type="transmembrane region" description="Helical" evidence="6">
    <location>
        <begin position="80"/>
        <end position="101"/>
    </location>
</feature>
<feature type="transmembrane region" description="Helical" evidence="6">
    <location>
        <begin position="273"/>
        <end position="291"/>
    </location>
</feature>
<dbReference type="InterPro" id="IPR037185">
    <property type="entry name" value="EmrE-like"/>
</dbReference>
<evidence type="ECO:0000256" key="2">
    <source>
        <dbReference type="ARBA" id="ARBA00009853"/>
    </source>
</evidence>
<feature type="transmembrane region" description="Helical" evidence="6">
    <location>
        <begin position="132"/>
        <end position="151"/>
    </location>
</feature>
<dbReference type="SUPFAM" id="SSF103481">
    <property type="entry name" value="Multidrug resistance efflux transporter EmrE"/>
    <property type="match status" value="2"/>
</dbReference>
<dbReference type="GO" id="GO:0016020">
    <property type="term" value="C:membrane"/>
    <property type="evidence" value="ECO:0007669"/>
    <property type="project" value="UniProtKB-SubCell"/>
</dbReference>
<evidence type="ECO:0000313" key="8">
    <source>
        <dbReference type="EMBL" id="CUH54184.1"/>
    </source>
</evidence>
<feature type="domain" description="EamA" evidence="7">
    <location>
        <begin position="16"/>
        <end position="148"/>
    </location>
</feature>
<reference evidence="8 9" key="1">
    <citation type="submission" date="2015-09" db="EMBL/GenBank/DDBJ databases">
        <authorList>
            <consortium name="Swine Surveillance"/>
        </authorList>
    </citation>
    <scope>NUCLEOTIDE SEQUENCE [LARGE SCALE GENOMIC DNA]</scope>
    <source>
        <strain evidence="8 9">CECT 7688</strain>
    </source>
</reference>
<comment type="similarity">
    <text evidence="2">Belongs to the drug/metabolite transporter (DMT) superfamily. 10 TMS drug/metabolite exporter (DME) (TC 2.A.7.3) family.</text>
</comment>
<dbReference type="EMBL" id="CYPW01000040">
    <property type="protein sequence ID" value="CUH54184.1"/>
    <property type="molecule type" value="Genomic_DNA"/>
</dbReference>
<feature type="transmembrane region" description="Helical" evidence="6">
    <location>
        <begin position="188"/>
        <end position="208"/>
    </location>
</feature>
<dbReference type="Proteomes" id="UP000054823">
    <property type="component" value="Unassembled WGS sequence"/>
</dbReference>
<dbReference type="AlphaFoldDB" id="A0A0P1EUA8"/>
<accession>A0A0P1EUA8</accession>
<feature type="transmembrane region" description="Helical" evidence="6">
    <location>
        <begin position="107"/>
        <end position="125"/>
    </location>
</feature>
<protein>
    <submittedName>
        <fullName evidence="8">Carboxylate/amino acid/amine transporter</fullName>
    </submittedName>
</protein>
<organism evidence="8 9">
    <name type="scientific">Shimia marina</name>
    <dbReference type="NCBI Taxonomy" id="321267"/>
    <lineage>
        <taxon>Bacteria</taxon>
        <taxon>Pseudomonadati</taxon>
        <taxon>Pseudomonadota</taxon>
        <taxon>Alphaproteobacteria</taxon>
        <taxon>Rhodobacterales</taxon>
        <taxon>Roseobacteraceae</taxon>
    </lineage>
</organism>
<feature type="domain" description="EamA" evidence="7">
    <location>
        <begin position="157"/>
        <end position="287"/>
    </location>
</feature>
<keyword evidence="9" id="KW-1185">Reference proteome</keyword>